<evidence type="ECO:0000313" key="4">
    <source>
        <dbReference type="Proteomes" id="UP001237642"/>
    </source>
</evidence>
<accession>A0AAD8IA66</accession>
<dbReference type="PANTHER" id="PTHR45749">
    <property type="match status" value="1"/>
</dbReference>
<dbReference type="Pfam" id="PF14291">
    <property type="entry name" value="DUF4371"/>
    <property type="match status" value="1"/>
</dbReference>
<name>A0AAD8IA66_9APIA</name>
<feature type="compositionally biased region" description="Low complexity" evidence="1">
    <location>
        <begin position="18"/>
        <end position="35"/>
    </location>
</feature>
<protein>
    <submittedName>
        <fullName evidence="3">TTF-type domain-containing protein</fullName>
    </submittedName>
</protein>
<dbReference type="AlphaFoldDB" id="A0AAD8IA66"/>
<comment type="caution">
    <text evidence="3">The sequence shown here is derived from an EMBL/GenBank/DDBJ whole genome shotgun (WGS) entry which is preliminary data.</text>
</comment>
<gene>
    <name evidence="3" type="ORF">POM88_027546</name>
</gene>
<dbReference type="InterPro" id="IPR006580">
    <property type="entry name" value="Znf_TTF"/>
</dbReference>
<reference evidence="3" key="1">
    <citation type="submission" date="2023-02" db="EMBL/GenBank/DDBJ databases">
        <title>Genome of toxic invasive species Heracleum sosnowskyi carries increased number of genes despite the absence of recent whole-genome duplications.</title>
        <authorList>
            <person name="Schelkunov M."/>
            <person name="Shtratnikova V."/>
            <person name="Makarenko M."/>
            <person name="Klepikova A."/>
            <person name="Omelchenko D."/>
            <person name="Novikova G."/>
            <person name="Obukhova E."/>
            <person name="Bogdanov V."/>
            <person name="Penin A."/>
            <person name="Logacheva M."/>
        </authorList>
    </citation>
    <scope>NUCLEOTIDE SEQUENCE</scope>
    <source>
        <strain evidence="3">Hsosn_3</strain>
        <tissue evidence="3">Leaf</tissue>
    </source>
</reference>
<evidence type="ECO:0000256" key="1">
    <source>
        <dbReference type="SAM" id="MobiDB-lite"/>
    </source>
</evidence>
<evidence type="ECO:0000259" key="2">
    <source>
        <dbReference type="SMART" id="SM00597"/>
    </source>
</evidence>
<dbReference type="Proteomes" id="UP001237642">
    <property type="component" value="Unassembled WGS sequence"/>
</dbReference>
<keyword evidence="4" id="KW-1185">Reference proteome</keyword>
<dbReference type="InterPro" id="IPR025398">
    <property type="entry name" value="DUF4371"/>
</dbReference>
<reference evidence="3" key="2">
    <citation type="submission" date="2023-05" db="EMBL/GenBank/DDBJ databases">
        <authorList>
            <person name="Schelkunov M.I."/>
        </authorList>
    </citation>
    <scope>NUCLEOTIDE SEQUENCE</scope>
    <source>
        <strain evidence="3">Hsosn_3</strain>
        <tissue evidence="3">Leaf</tissue>
    </source>
</reference>
<proteinExistence type="predicted"/>
<feature type="domain" description="TTF-type" evidence="2">
    <location>
        <begin position="100"/>
        <end position="194"/>
    </location>
</feature>
<feature type="region of interest" description="Disordered" evidence="1">
    <location>
        <begin position="1"/>
        <end position="35"/>
    </location>
</feature>
<organism evidence="3 4">
    <name type="scientific">Heracleum sosnowskyi</name>
    <dbReference type="NCBI Taxonomy" id="360622"/>
    <lineage>
        <taxon>Eukaryota</taxon>
        <taxon>Viridiplantae</taxon>
        <taxon>Streptophyta</taxon>
        <taxon>Embryophyta</taxon>
        <taxon>Tracheophyta</taxon>
        <taxon>Spermatophyta</taxon>
        <taxon>Magnoliopsida</taxon>
        <taxon>eudicotyledons</taxon>
        <taxon>Gunneridae</taxon>
        <taxon>Pentapetalae</taxon>
        <taxon>asterids</taxon>
        <taxon>campanulids</taxon>
        <taxon>Apiales</taxon>
        <taxon>Apiaceae</taxon>
        <taxon>Apioideae</taxon>
        <taxon>apioid superclade</taxon>
        <taxon>Tordylieae</taxon>
        <taxon>Tordyliinae</taxon>
        <taxon>Heracleum</taxon>
    </lineage>
</organism>
<evidence type="ECO:0000313" key="3">
    <source>
        <dbReference type="EMBL" id="KAK1380802.1"/>
    </source>
</evidence>
<dbReference type="EMBL" id="JAUIZM010000006">
    <property type="protein sequence ID" value="KAK1380802.1"/>
    <property type="molecule type" value="Genomic_DNA"/>
</dbReference>
<dbReference type="PANTHER" id="PTHR45749:SF34">
    <property type="entry name" value="ZINC FINGER MYM-TYPE PROTEIN 1-LIKE"/>
    <property type="match status" value="1"/>
</dbReference>
<dbReference type="SMART" id="SM00597">
    <property type="entry name" value="ZnF_TTF"/>
    <property type="match status" value="1"/>
</dbReference>
<sequence>MGTLEKYFPKRPRNSVDSESTPCSTPVSTPSISTPNTTLIPRVITTMESDIDGIESDPGLRKPIEDYDIGIRDRIRREYISKGACQPKGHNFPKTKFGPSTRTFREEWFKIHDWLEYSIDKDAAFCFYCYLFNPPSMIRFGDDAFTKMRFKNWKKACEKFRDHIGEASSPHDDARTLYVAFKNQRQSLPHLLSSTSREMEVAYHTRLNATLDVTPILLRQGLAFRGHDESSSSMNRENFLEFLVWYNIRNKEIAKVVTQNAPGNNQMTSPMIQKQMTNACVVETTLAIKKDLGDNLFTILVDESRDISVKEQMAVVLRYVNKHGEIIERFLALVHVADISSKCLKDAIDAFFGVLVPVGSLRFKMDRSTLHDLTIPMLDDCL</sequence>